<proteinExistence type="predicted"/>
<feature type="domain" description="Flagellar hook-length control protein-like C-terminal" evidence="2">
    <location>
        <begin position="320"/>
        <end position="393"/>
    </location>
</feature>
<evidence type="ECO:0000313" key="3">
    <source>
        <dbReference type="EMBL" id="MFC0202563.1"/>
    </source>
</evidence>
<comment type="caution">
    <text evidence="3">The sequence shown here is derived from an EMBL/GenBank/DDBJ whole genome shotgun (WGS) entry which is preliminary data.</text>
</comment>
<dbReference type="EMBL" id="JBHLWQ010000196">
    <property type="protein sequence ID" value="MFC0202563.1"/>
    <property type="molecule type" value="Genomic_DNA"/>
</dbReference>
<dbReference type="InterPro" id="IPR038610">
    <property type="entry name" value="FliK-like_C_sf"/>
</dbReference>
<keyword evidence="3" id="KW-0969">Cilium</keyword>
<protein>
    <submittedName>
        <fullName evidence="3">Flagellar hook-length control protein FliK</fullName>
    </submittedName>
</protein>
<dbReference type="InterPro" id="IPR021136">
    <property type="entry name" value="Flagellar_hook_control-like_C"/>
</dbReference>
<feature type="region of interest" description="Disordered" evidence="1">
    <location>
        <begin position="48"/>
        <end position="78"/>
    </location>
</feature>
<dbReference type="Gene3D" id="3.30.750.140">
    <property type="match status" value="1"/>
</dbReference>
<dbReference type="RefSeq" id="WP_265508063.1">
    <property type="nucleotide sequence ID" value="NZ_JAOTBE010000054.1"/>
</dbReference>
<evidence type="ECO:0000259" key="2">
    <source>
        <dbReference type="Pfam" id="PF02120"/>
    </source>
</evidence>
<accession>A0ABV6CP94</accession>
<keyword evidence="4" id="KW-1185">Reference proteome</keyword>
<name>A0ABV6CP94_9RHOB</name>
<keyword evidence="3" id="KW-0966">Cell projection</keyword>
<dbReference type="CDD" id="cd17470">
    <property type="entry name" value="T3SS_Flik_C"/>
    <property type="match status" value="1"/>
</dbReference>
<organism evidence="3 4">
    <name type="scientific">Paracoccus rhizosphaerae</name>
    <dbReference type="NCBI Taxonomy" id="1133347"/>
    <lineage>
        <taxon>Bacteria</taxon>
        <taxon>Pseudomonadati</taxon>
        <taxon>Pseudomonadota</taxon>
        <taxon>Alphaproteobacteria</taxon>
        <taxon>Rhodobacterales</taxon>
        <taxon>Paracoccaceae</taxon>
        <taxon>Paracoccus</taxon>
    </lineage>
</organism>
<gene>
    <name evidence="3" type="ORF">ACFFIZ_20185</name>
</gene>
<keyword evidence="3" id="KW-0282">Flagellum</keyword>
<dbReference type="Proteomes" id="UP001589795">
    <property type="component" value="Unassembled WGS sequence"/>
</dbReference>
<evidence type="ECO:0000256" key="1">
    <source>
        <dbReference type="SAM" id="MobiDB-lite"/>
    </source>
</evidence>
<sequence length="432" mass="44944">MSDVQVSLSPLPVADARTAQALPVPEGDSGFQLLDLLVEGMLPRNKSLPDALPQLGTAKPTEPPITAPALPEDDPDPLAAWLEGSLGLSAHFSPTAAAPDPALPELPVELPVSTATTEDLASLPTANDELLPAAEGALPDAGVPGDDVPPDRITPGNLAQAGRTAGDTAAAIGETAGDPQATVTIAAMPARQGIVSDNRLVAESHLSRQAIRPAEAKAADEDASAPAANLRESSGRDTDTAPRAAPVTKDGDLRQIASPSVQMRDPVLAFEAGPLDQAPLDPGASVATQRSSAAGAALSPSAALHDPRPVMQQVAEAIVSTNGDRTEIALSPEELGRVRLIMSGPDRAHITVWAERPETLDLVRRNADLLTQHLAEAGVDSGSLNFRQDTGRNWQEAADRRGRDDDEPFATPAAVVRMSPTTLSDRRLDIRL</sequence>
<reference evidence="3 4" key="1">
    <citation type="submission" date="2024-09" db="EMBL/GenBank/DDBJ databases">
        <authorList>
            <person name="Sun Q."/>
            <person name="Mori K."/>
        </authorList>
    </citation>
    <scope>NUCLEOTIDE SEQUENCE [LARGE SCALE GENOMIC DNA]</scope>
    <source>
        <strain evidence="3 4">CCM 7904</strain>
    </source>
</reference>
<feature type="region of interest" description="Disordered" evidence="1">
    <location>
        <begin position="211"/>
        <end position="260"/>
    </location>
</feature>
<dbReference type="Pfam" id="PF02120">
    <property type="entry name" value="Flg_hook"/>
    <property type="match status" value="1"/>
</dbReference>
<feature type="region of interest" description="Disordered" evidence="1">
    <location>
        <begin position="273"/>
        <end position="292"/>
    </location>
</feature>
<evidence type="ECO:0000313" key="4">
    <source>
        <dbReference type="Proteomes" id="UP001589795"/>
    </source>
</evidence>